<organism evidence="2 3">
    <name type="scientific">Oedothorax gibbosus</name>
    <dbReference type="NCBI Taxonomy" id="931172"/>
    <lineage>
        <taxon>Eukaryota</taxon>
        <taxon>Metazoa</taxon>
        <taxon>Ecdysozoa</taxon>
        <taxon>Arthropoda</taxon>
        <taxon>Chelicerata</taxon>
        <taxon>Arachnida</taxon>
        <taxon>Araneae</taxon>
        <taxon>Araneomorphae</taxon>
        <taxon>Entelegynae</taxon>
        <taxon>Araneoidea</taxon>
        <taxon>Linyphiidae</taxon>
        <taxon>Erigoninae</taxon>
        <taxon>Oedothorax</taxon>
    </lineage>
</organism>
<comment type="caution">
    <text evidence="2">The sequence shown here is derived from an EMBL/GenBank/DDBJ whole genome shotgun (WGS) entry which is preliminary data.</text>
</comment>
<proteinExistence type="predicted"/>
<feature type="region of interest" description="Disordered" evidence="1">
    <location>
        <begin position="22"/>
        <end position="55"/>
    </location>
</feature>
<feature type="compositionally biased region" description="Basic and acidic residues" evidence="1">
    <location>
        <begin position="22"/>
        <end position="38"/>
    </location>
</feature>
<accession>A0AAV6TQA7</accession>
<name>A0AAV6TQA7_9ARAC</name>
<evidence type="ECO:0000256" key="1">
    <source>
        <dbReference type="SAM" id="MobiDB-lite"/>
    </source>
</evidence>
<evidence type="ECO:0000313" key="2">
    <source>
        <dbReference type="EMBL" id="KAG8174037.1"/>
    </source>
</evidence>
<dbReference type="EMBL" id="JAFNEN010001346">
    <property type="protein sequence ID" value="KAG8174037.1"/>
    <property type="molecule type" value="Genomic_DNA"/>
</dbReference>
<keyword evidence="3" id="KW-1185">Reference proteome</keyword>
<dbReference type="Proteomes" id="UP000827092">
    <property type="component" value="Unassembled WGS sequence"/>
</dbReference>
<feature type="compositionally biased region" description="Polar residues" evidence="1">
    <location>
        <begin position="97"/>
        <end position="109"/>
    </location>
</feature>
<protein>
    <submittedName>
        <fullName evidence="2">Uncharacterized protein</fullName>
    </submittedName>
</protein>
<gene>
    <name evidence="2" type="ORF">JTE90_010110</name>
</gene>
<feature type="region of interest" description="Disordered" evidence="1">
    <location>
        <begin position="97"/>
        <end position="116"/>
    </location>
</feature>
<sequence length="305" mass="33865">MGRVTKFFRRIWRFFRRGNKQTKYENSKDTPSIEEKNSNKFQGNSSGLKDHQKPHSTLEINEEVKEIVEFLITNTDNAAQVPHLKVSCHVFEQNAGDNINSDSTKSNSGAEGGIQHQDAKIAPEIAETLDFLIEQVELGIQNEPNLTHPVDNCKNGTTHVLVENQGIDPEIIGVVDDLVTNHDNGTEIQGSLKKIPPAKPPRGLKKISDELNTQTVETVADNHRAAEVEVSVKKFPPAKPPRGLKKISAELDTLQTVETSANDYRGAEIQELLKKFFPAKPPRGMKKVSAELNTLPTVETLADNH</sequence>
<reference evidence="2 3" key="1">
    <citation type="journal article" date="2022" name="Nat. Ecol. Evol.">
        <title>A masculinizing supergene underlies an exaggerated male reproductive morph in a spider.</title>
        <authorList>
            <person name="Hendrickx F."/>
            <person name="De Corte Z."/>
            <person name="Sonet G."/>
            <person name="Van Belleghem S.M."/>
            <person name="Kostlbacher S."/>
            <person name="Vangestel C."/>
        </authorList>
    </citation>
    <scope>NUCLEOTIDE SEQUENCE [LARGE SCALE GENOMIC DNA]</scope>
    <source>
        <strain evidence="2">W744_W776</strain>
    </source>
</reference>
<dbReference type="AlphaFoldDB" id="A0AAV6TQA7"/>
<evidence type="ECO:0000313" key="3">
    <source>
        <dbReference type="Proteomes" id="UP000827092"/>
    </source>
</evidence>